<dbReference type="AlphaFoldDB" id="A0AA39SP68"/>
<dbReference type="Proteomes" id="UP001168877">
    <property type="component" value="Unassembled WGS sequence"/>
</dbReference>
<gene>
    <name evidence="2" type="ORF">LWI29_019794</name>
</gene>
<name>A0AA39SP68_ACESA</name>
<organism evidence="2 3">
    <name type="scientific">Acer saccharum</name>
    <name type="common">Sugar maple</name>
    <dbReference type="NCBI Taxonomy" id="4024"/>
    <lineage>
        <taxon>Eukaryota</taxon>
        <taxon>Viridiplantae</taxon>
        <taxon>Streptophyta</taxon>
        <taxon>Embryophyta</taxon>
        <taxon>Tracheophyta</taxon>
        <taxon>Spermatophyta</taxon>
        <taxon>Magnoliopsida</taxon>
        <taxon>eudicotyledons</taxon>
        <taxon>Gunneridae</taxon>
        <taxon>Pentapetalae</taxon>
        <taxon>rosids</taxon>
        <taxon>malvids</taxon>
        <taxon>Sapindales</taxon>
        <taxon>Sapindaceae</taxon>
        <taxon>Hippocastanoideae</taxon>
        <taxon>Acereae</taxon>
        <taxon>Acer</taxon>
    </lineage>
</organism>
<dbReference type="EMBL" id="JAUESC010000004">
    <property type="protein sequence ID" value="KAK0596871.1"/>
    <property type="molecule type" value="Genomic_DNA"/>
</dbReference>
<protein>
    <submittedName>
        <fullName evidence="2">Uncharacterized protein</fullName>
    </submittedName>
</protein>
<evidence type="ECO:0000313" key="2">
    <source>
        <dbReference type="EMBL" id="KAK0596871.1"/>
    </source>
</evidence>
<accession>A0AA39SP68</accession>
<evidence type="ECO:0000313" key="3">
    <source>
        <dbReference type="Proteomes" id="UP001168877"/>
    </source>
</evidence>
<keyword evidence="3" id="KW-1185">Reference proteome</keyword>
<reference evidence="2" key="1">
    <citation type="journal article" date="2022" name="Plant J.">
        <title>Strategies of tolerance reflected in two North American maple genomes.</title>
        <authorList>
            <person name="McEvoy S.L."/>
            <person name="Sezen U.U."/>
            <person name="Trouern-Trend A."/>
            <person name="McMahon S.M."/>
            <person name="Schaberg P.G."/>
            <person name="Yang J."/>
            <person name="Wegrzyn J.L."/>
            <person name="Swenson N.G."/>
        </authorList>
    </citation>
    <scope>NUCLEOTIDE SEQUENCE</scope>
    <source>
        <strain evidence="2">NS2018</strain>
    </source>
</reference>
<reference evidence="2" key="2">
    <citation type="submission" date="2023-06" db="EMBL/GenBank/DDBJ databases">
        <authorList>
            <person name="Swenson N.G."/>
            <person name="Wegrzyn J.L."/>
            <person name="Mcevoy S.L."/>
        </authorList>
    </citation>
    <scope>NUCLEOTIDE SEQUENCE</scope>
    <source>
        <strain evidence="2">NS2018</strain>
        <tissue evidence="2">Leaf</tissue>
    </source>
</reference>
<sequence>MDEISLRHVPNQGTQGIALPQRDQMVVHTYKPNEYEIPESIATKDLALARETQISPQSVKKRANRKVPVGRNGKKKAGEVSDFTNLRDESFVEAVEVDLLEDPSCDLITREAHLEKRKATGHPFEPACKIPKELTFVDSSSDEESSLADQKEEADVPTIEAVNKYTGEDEVIASTVDTLSQVKSASVLAADTVPEKDKQKGVSILPDTLPLLPVPSPSLCLLLI</sequence>
<proteinExistence type="predicted"/>
<feature type="region of interest" description="Disordered" evidence="1">
    <location>
        <begin position="55"/>
        <end position="77"/>
    </location>
</feature>
<comment type="caution">
    <text evidence="2">The sequence shown here is derived from an EMBL/GenBank/DDBJ whole genome shotgun (WGS) entry which is preliminary data.</text>
</comment>
<evidence type="ECO:0000256" key="1">
    <source>
        <dbReference type="SAM" id="MobiDB-lite"/>
    </source>
</evidence>